<proteinExistence type="predicted"/>
<dbReference type="OrthoDB" id="413953at2759"/>
<accession>A0A388K1M7</accession>
<reference evidence="5 6" key="1">
    <citation type="journal article" date="2018" name="Cell">
        <title>The Chara Genome: Secondary Complexity and Implications for Plant Terrestrialization.</title>
        <authorList>
            <person name="Nishiyama T."/>
            <person name="Sakayama H."/>
            <person name="Vries J.D."/>
            <person name="Buschmann H."/>
            <person name="Saint-Marcoux D."/>
            <person name="Ullrich K.K."/>
            <person name="Haas F.B."/>
            <person name="Vanderstraeten L."/>
            <person name="Becker D."/>
            <person name="Lang D."/>
            <person name="Vosolsobe S."/>
            <person name="Rombauts S."/>
            <person name="Wilhelmsson P.K.I."/>
            <person name="Janitza P."/>
            <person name="Kern R."/>
            <person name="Heyl A."/>
            <person name="Rumpler F."/>
            <person name="Villalobos L.I.A.C."/>
            <person name="Clay J.M."/>
            <person name="Skokan R."/>
            <person name="Toyoda A."/>
            <person name="Suzuki Y."/>
            <person name="Kagoshima H."/>
            <person name="Schijlen E."/>
            <person name="Tajeshwar N."/>
            <person name="Catarino B."/>
            <person name="Hetherington A.J."/>
            <person name="Saltykova A."/>
            <person name="Bonnot C."/>
            <person name="Breuninger H."/>
            <person name="Symeonidi A."/>
            <person name="Radhakrishnan G.V."/>
            <person name="Van Nieuwerburgh F."/>
            <person name="Deforce D."/>
            <person name="Chang C."/>
            <person name="Karol K.G."/>
            <person name="Hedrich R."/>
            <person name="Ulvskov P."/>
            <person name="Glockner G."/>
            <person name="Delwiche C.F."/>
            <person name="Petrasek J."/>
            <person name="Van de Peer Y."/>
            <person name="Friml J."/>
            <person name="Beilby M."/>
            <person name="Dolan L."/>
            <person name="Kohara Y."/>
            <person name="Sugano S."/>
            <person name="Fujiyama A."/>
            <person name="Delaux P.-M."/>
            <person name="Quint M."/>
            <person name="TheiBen G."/>
            <person name="Hagemann M."/>
            <person name="Harholt J."/>
            <person name="Dunand C."/>
            <person name="Zachgo S."/>
            <person name="Langdale J."/>
            <person name="Maumus F."/>
            <person name="Straeten D.V.D."/>
            <person name="Gould S.B."/>
            <person name="Rensing S.A."/>
        </authorList>
    </citation>
    <scope>NUCLEOTIDE SEQUENCE [LARGE SCALE GENOMIC DNA]</scope>
    <source>
        <strain evidence="5 6">S276</strain>
    </source>
</reference>
<feature type="binding site" evidence="4">
    <location>
        <position position="257"/>
    </location>
    <ligand>
        <name>Mg(2+)</name>
        <dbReference type="ChEBI" id="CHEBI:18420"/>
    </ligand>
</feature>
<evidence type="ECO:0000313" key="5">
    <source>
        <dbReference type="EMBL" id="GBG63951.1"/>
    </source>
</evidence>
<dbReference type="PIRSF" id="PIRSF000915">
    <property type="entry name" value="PGP-type_phosphatase"/>
    <property type="match status" value="1"/>
</dbReference>
<dbReference type="GO" id="GO:0046872">
    <property type="term" value="F:metal ion binding"/>
    <property type="evidence" value="ECO:0007669"/>
    <property type="project" value="UniProtKB-KW"/>
</dbReference>
<dbReference type="NCBIfam" id="TIGR01460">
    <property type="entry name" value="HAD-SF-IIA"/>
    <property type="match status" value="1"/>
</dbReference>
<dbReference type="Gene3D" id="3.40.50.1000">
    <property type="entry name" value="HAD superfamily/HAD-like"/>
    <property type="match status" value="2"/>
</dbReference>
<dbReference type="STRING" id="69332.A0A388K1M7"/>
<evidence type="ECO:0000256" key="4">
    <source>
        <dbReference type="PIRSR" id="PIRSR000915-3"/>
    </source>
</evidence>
<keyword evidence="4" id="KW-0460">Magnesium</keyword>
<feature type="binding site" evidence="3">
    <location>
        <position position="232"/>
    </location>
    <ligand>
        <name>substrate</name>
    </ligand>
</feature>
<name>A0A388K1M7_CHABU</name>
<evidence type="ECO:0000313" key="6">
    <source>
        <dbReference type="Proteomes" id="UP000265515"/>
    </source>
</evidence>
<comment type="caution">
    <text evidence="5">The sequence shown here is derived from an EMBL/GenBank/DDBJ whole genome shotgun (WGS) entry which is preliminary data.</text>
</comment>
<dbReference type="Proteomes" id="UP000265515">
    <property type="component" value="Unassembled WGS sequence"/>
</dbReference>
<evidence type="ECO:0000256" key="1">
    <source>
        <dbReference type="ARBA" id="ARBA00022801"/>
    </source>
</evidence>
<feature type="binding site" evidence="4">
    <location>
        <position position="37"/>
    </location>
    <ligand>
        <name>Mg(2+)</name>
        <dbReference type="ChEBI" id="CHEBI:18420"/>
    </ligand>
</feature>
<keyword evidence="1" id="KW-0378">Hydrolase</keyword>
<dbReference type="GO" id="GO:0016791">
    <property type="term" value="F:phosphatase activity"/>
    <property type="evidence" value="ECO:0007669"/>
    <property type="project" value="InterPro"/>
</dbReference>
<dbReference type="Gramene" id="GBG63951">
    <property type="protein sequence ID" value="GBG63951"/>
    <property type="gene ID" value="CBR_g39955"/>
</dbReference>
<gene>
    <name evidence="5" type="ORF">CBR_g39955</name>
</gene>
<dbReference type="InterPro" id="IPR006357">
    <property type="entry name" value="HAD-SF_hydro_IIA"/>
</dbReference>
<dbReference type="PANTHER" id="PTHR19288">
    <property type="entry name" value="4-NITROPHENYLPHOSPHATASE-RELATED"/>
    <property type="match status" value="1"/>
</dbReference>
<dbReference type="SUPFAM" id="SSF56784">
    <property type="entry name" value="HAD-like"/>
    <property type="match status" value="1"/>
</dbReference>
<keyword evidence="6" id="KW-1185">Reference proteome</keyword>
<dbReference type="InterPro" id="IPR023214">
    <property type="entry name" value="HAD_sf"/>
</dbReference>
<keyword evidence="4" id="KW-0479">Metal-binding</keyword>
<dbReference type="InterPro" id="IPR006349">
    <property type="entry name" value="PGP_euk"/>
</dbReference>
<dbReference type="AlphaFoldDB" id="A0A388K1M7"/>
<dbReference type="Pfam" id="PF13344">
    <property type="entry name" value="Hydrolase_6"/>
    <property type="match status" value="1"/>
</dbReference>
<comment type="cofactor">
    <cofactor evidence="4">
        <name>Mg(2+)</name>
        <dbReference type="ChEBI" id="CHEBI:18420"/>
    </cofactor>
    <text evidence="4">Divalent metal ions. Mg(2+) is the most effective.</text>
</comment>
<organism evidence="5 6">
    <name type="scientific">Chara braunii</name>
    <name type="common">Braun's stonewort</name>
    <dbReference type="NCBI Taxonomy" id="69332"/>
    <lineage>
        <taxon>Eukaryota</taxon>
        <taxon>Viridiplantae</taxon>
        <taxon>Streptophyta</taxon>
        <taxon>Charophyceae</taxon>
        <taxon>Charales</taxon>
        <taxon>Characeae</taxon>
        <taxon>Chara</taxon>
    </lineage>
</organism>
<dbReference type="Pfam" id="PF13242">
    <property type="entry name" value="Hydrolase_like"/>
    <property type="match status" value="1"/>
</dbReference>
<dbReference type="NCBIfam" id="TIGR01452">
    <property type="entry name" value="PGP_euk"/>
    <property type="match status" value="1"/>
</dbReference>
<feature type="active site" description="Nucleophile" evidence="2">
    <location>
        <position position="37"/>
    </location>
</feature>
<dbReference type="PANTHER" id="PTHR19288:SF46">
    <property type="entry name" value="HALOACID DEHALOGENASE-LIKE HYDROLASE DOMAIN-CONTAINING PROTEIN 2"/>
    <property type="match status" value="1"/>
</dbReference>
<evidence type="ECO:0000256" key="2">
    <source>
        <dbReference type="PIRSR" id="PIRSR000915-1"/>
    </source>
</evidence>
<dbReference type="EMBL" id="BFEA01000044">
    <property type="protein sequence ID" value="GBG63951.1"/>
    <property type="molecule type" value="Genomic_DNA"/>
</dbReference>
<sequence length="331" mass="35621">MEATECGGRSPSLVNCGDGRVCEVGQIVNGLDNFLFDCDGVLWHGEKVLDGIIETLSFLRSQGKRLFFVTNNATKSRKDYLKKFQRLGIYALPEEIYTAGYAAAAYLKSLGFKKTAFVIGASGLEEELTLAGIKWIGGTEYPIAGPALEDVASSINCDPEVGAVIVSLDWRCTYEKIAQAASFLRRDKNCVFVGTNPDPKLNTASGVVLPGAGSLLAAVETTTGRKASVVGKPEPLMLDLMVAEHRLDRRRTGMVGDALTTDIPFGKRGGLTSILVMSGVTTRADFEAHRASKESGVHPDFVLESAADILRARTLASRAAVVETDHRHHTN</sequence>
<protein>
    <submittedName>
        <fullName evidence="5">Phosphoglycolate phosphatase (PGPase)-like protein</fullName>
    </submittedName>
</protein>
<feature type="binding site" evidence="4">
    <location>
        <position position="39"/>
    </location>
    <ligand>
        <name>Mg(2+)</name>
        <dbReference type="ChEBI" id="CHEBI:18420"/>
    </ligand>
</feature>
<feature type="active site" description="Proton donor" evidence="2">
    <location>
        <position position="39"/>
    </location>
</feature>
<dbReference type="GO" id="GO:0005737">
    <property type="term" value="C:cytoplasm"/>
    <property type="evidence" value="ECO:0007669"/>
    <property type="project" value="TreeGrafter"/>
</dbReference>
<evidence type="ECO:0000256" key="3">
    <source>
        <dbReference type="PIRSR" id="PIRSR000915-2"/>
    </source>
</evidence>
<dbReference type="InterPro" id="IPR036412">
    <property type="entry name" value="HAD-like_sf"/>
</dbReference>